<comment type="caution">
    <text evidence="1">The sequence shown here is derived from an EMBL/GenBank/DDBJ whole genome shotgun (WGS) entry which is preliminary data.</text>
</comment>
<name>A0AC61Y986_9FLAO</name>
<gene>
    <name evidence="1" type="ORF">FVB9532_02335</name>
</gene>
<accession>A0AC61Y986</accession>
<dbReference type="Proteomes" id="UP000356253">
    <property type="component" value="Unassembled WGS sequence"/>
</dbReference>
<organism evidence="1 2">
    <name type="scientific">Mesonia oceanica</name>
    <dbReference type="NCBI Taxonomy" id="2687242"/>
    <lineage>
        <taxon>Bacteria</taxon>
        <taxon>Pseudomonadati</taxon>
        <taxon>Bacteroidota</taxon>
        <taxon>Flavobacteriia</taxon>
        <taxon>Flavobacteriales</taxon>
        <taxon>Flavobacteriaceae</taxon>
        <taxon>Mesonia</taxon>
    </lineage>
</organism>
<evidence type="ECO:0000313" key="2">
    <source>
        <dbReference type="Proteomes" id="UP000356253"/>
    </source>
</evidence>
<proteinExistence type="predicted"/>
<keyword evidence="2" id="KW-1185">Reference proteome</keyword>
<dbReference type="EMBL" id="CABVMM010000008">
    <property type="protein sequence ID" value="VVV01057.1"/>
    <property type="molecule type" value="Genomic_DNA"/>
</dbReference>
<evidence type="ECO:0000313" key="1">
    <source>
        <dbReference type="EMBL" id="VVV01057.1"/>
    </source>
</evidence>
<reference evidence="1" key="1">
    <citation type="submission" date="2019-09" db="EMBL/GenBank/DDBJ databases">
        <authorList>
            <person name="Rodrigo-Torres L."/>
            <person name="Arahal R. D."/>
            <person name="Lucena T."/>
        </authorList>
    </citation>
    <scope>NUCLEOTIDE SEQUENCE</scope>
    <source>
        <strain evidence="1">ISS653</strain>
    </source>
</reference>
<sequence>MKQQILLLMILGTLLSCSNDDHQPQTATIDMRINHFQNTGIALGPVLTLMVQEETEIGTENWTKFYSTIEGFNYQPGTIYNLSVKTEPINNPPADGSSMKYTLLEIKSTQEVDNETPFEIDLKINGENFITTDNGLKLLNKTNIDCNNLCNELENSLQNQDFVTGTFKRISNDEIKLIELN</sequence>
<protein>
    <submittedName>
        <fullName evidence="1">Uncharacterized protein</fullName>
    </submittedName>
</protein>